<dbReference type="RefSeq" id="WP_124396847.1">
    <property type="nucleotide sequence ID" value="NZ_BHZE01000002.1"/>
</dbReference>
<keyword evidence="2" id="KW-0408">Iron</keyword>
<proteinExistence type="predicted"/>
<dbReference type="GO" id="GO:0020037">
    <property type="term" value="F:heme binding"/>
    <property type="evidence" value="ECO:0007669"/>
    <property type="project" value="InterPro"/>
</dbReference>
<dbReference type="Proteomes" id="UP000286715">
    <property type="component" value="Unassembled WGS sequence"/>
</dbReference>
<dbReference type="AlphaFoldDB" id="A0A401XID1"/>
<evidence type="ECO:0000256" key="2">
    <source>
        <dbReference type="ARBA" id="ARBA00022617"/>
    </source>
</evidence>
<keyword evidence="2" id="KW-0349">Heme</keyword>
<evidence type="ECO:0000256" key="1">
    <source>
        <dbReference type="ARBA" id="ARBA00004370"/>
    </source>
</evidence>
<comment type="subcellular location">
    <subcellularLocation>
        <location evidence="1">Membrane</location>
    </subcellularLocation>
</comment>
<comment type="caution">
    <text evidence="5">The sequence shown here is derived from an EMBL/GenBank/DDBJ whole genome shotgun (WGS) entry which is preliminary data.</text>
</comment>
<keyword evidence="6" id="KW-1185">Reference proteome</keyword>
<dbReference type="GO" id="GO:0017004">
    <property type="term" value="P:cytochrome complex assembly"/>
    <property type="evidence" value="ECO:0007669"/>
    <property type="project" value="UniProtKB-KW"/>
</dbReference>
<accession>A0A401XID1</accession>
<organism evidence="5 6">
    <name type="scientific">Thermaurantimonas aggregans</name>
    <dbReference type="NCBI Taxonomy" id="2173829"/>
    <lineage>
        <taxon>Bacteria</taxon>
        <taxon>Pseudomonadati</taxon>
        <taxon>Bacteroidota</taxon>
        <taxon>Flavobacteriia</taxon>
        <taxon>Flavobacteriales</taxon>
        <taxon>Schleiferiaceae</taxon>
        <taxon>Thermaurantimonas</taxon>
    </lineage>
</organism>
<keyword evidence="3" id="KW-0201">Cytochrome c-type biogenesis</keyword>
<protein>
    <recommendedName>
        <fullName evidence="7">Cytochrome C biogenesis protein</fullName>
    </recommendedName>
</protein>
<dbReference type="InterPro" id="IPR004329">
    <property type="entry name" value="CcmE"/>
</dbReference>
<evidence type="ECO:0000313" key="5">
    <source>
        <dbReference type="EMBL" id="GCD76772.1"/>
    </source>
</evidence>
<keyword evidence="4" id="KW-0472">Membrane</keyword>
<dbReference type="Gene3D" id="2.40.50.140">
    <property type="entry name" value="Nucleic acid-binding proteins"/>
    <property type="match status" value="1"/>
</dbReference>
<evidence type="ECO:0000256" key="3">
    <source>
        <dbReference type="ARBA" id="ARBA00022748"/>
    </source>
</evidence>
<name>A0A401XID1_9FLAO</name>
<dbReference type="OrthoDB" id="1524250at2"/>
<dbReference type="InterPro" id="IPR012340">
    <property type="entry name" value="NA-bd_OB-fold"/>
</dbReference>
<sequence length="132" mass="14767">MKKSYIVLLIVIAIAIGAVMATLSDASTYVNFTKAEQNPGKVYTVIGQLDREKPMDFDARAGVFSFYAVDKEGNSRKVLYFKPKPTDFERSEDITMKGYSTDTAFVADEILLKCPSKYNEQNKLEEGKTDGE</sequence>
<evidence type="ECO:0000313" key="6">
    <source>
        <dbReference type="Proteomes" id="UP000286715"/>
    </source>
</evidence>
<dbReference type="EMBL" id="BHZE01000002">
    <property type="protein sequence ID" value="GCD76772.1"/>
    <property type="molecule type" value="Genomic_DNA"/>
</dbReference>
<reference evidence="5 6" key="1">
    <citation type="submission" date="2018-11" db="EMBL/GenBank/DDBJ databases">
        <title>Schleiferia aggregans sp. nov., a moderately thermophilic heterotrophic bacterium isolated from microbial mats at a terrestrial hot spring.</title>
        <authorList>
            <person name="Iino T."/>
            <person name="Ohkuma M."/>
            <person name="Haruta S."/>
        </authorList>
    </citation>
    <scope>NUCLEOTIDE SEQUENCE [LARGE SCALE GENOMIC DNA]</scope>
    <source>
        <strain evidence="5 6">LA</strain>
    </source>
</reference>
<keyword evidence="2" id="KW-0479">Metal-binding</keyword>
<dbReference type="Pfam" id="PF03100">
    <property type="entry name" value="CcmE"/>
    <property type="match status" value="1"/>
</dbReference>
<dbReference type="GO" id="GO:0017003">
    <property type="term" value="P:protein-heme linkage"/>
    <property type="evidence" value="ECO:0007669"/>
    <property type="project" value="InterPro"/>
</dbReference>
<dbReference type="SUPFAM" id="SSF82093">
    <property type="entry name" value="Heme chaperone CcmE"/>
    <property type="match status" value="1"/>
</dbReference>
<dbReference type="GO" id="GO:0005886">
    <property type="term" value="C:plasma membrane"/>
    <property type="evidence" value="ECO:0007669"/>
    <property type="project" value="InterPro"/>
</dbReference>
<dbReference type="InterPro" id="IPR036127">
    <property type="entry name" value="CcmE-like_sf"/>
</dbReference>
<gene>
    <name evidence="5" type="ORF">JCM31826_02540</name>
</gene>
<evidence type="ECO:0000256" key="4">
    <source>
        <dbReference type="ARBA" id="ARBA00023136"/>
    </source>
</evidence>
<evidence type="ECO:0008006" key="7">
    <source>
        <dbReference type="Google" id="ProtNLM"/>
    </source>
</evidence>